<dbReference type="InterPro" id="IPR050093">
    <property type="entry name" value="ABC_SmlMolc_Importer"/>
</dbReference>
<dbReference type="InterPro" id="IPR027417">
    <property type="entry name" value="P-loop_NTPase"/>
</dbReference>
<dbReference type="Pfam" id="PF00005">
    <property type="entry name" value="ABC_tran"/>
    <property type="match status" value="1"/>
</dbReference>
<sequence>MEGRWTLSDNLLAVKMAHRVGGLRLDVSFALTRPWTVLFGPSGSGKTTVLRAIAGFVRPDAGRIVYGPMERVLVSTEERAFVPAHLRPVRSAAQAARLFPHRTVRENVGYGVGLGGGQVLEDVLALMRLTTLADRRTEELSGGERQRVSVARAVAAAVGYDGVDKAMLLLDEPFAWLDGVLRDELAVALRDWLGKWKVPVLSVSHDVGECYLLGAEVVRMAEGQVMEQGAVEVVLMEERRRLMERLRE</sequence>
<proteinExistence type="predicted"/>
<accession>A0A428MPJ2</accession>
<dbReference type="EMBL" id="RSDW01000001">
    <property type="protein sequence ID" value="RSL18789.1"/>
    <property type="molecule type" value="Genomic_DNA"/>
</dbReference>
<dbReference type="AlphaFoldDB" id="A0A428MPJ2"/>
<protein>
    <submittedName>
        <fullName evidence="5">Molybdate transport system ATP-binding protein</fullName>
    </submittedName>
</protein>
<dbReference type="InterPro" id="IPR003593">
    <property type="entry name" value="AAA+_ATPase"/>
</dbReference>
<keyword evidence="1" id="KW-0813">Transport</keyword>
<comment type="caution">
    <text evidence="5">The sequence shown here is derived from an EMBL/GenBank/DDBJ whole genome shotgun (WGS) entry which is preliminary data.</text>
</comment>
<dbReference type="Proteomes" id="UP000269669">
    <property type="component" value="Unassembled WGS sequence"/>
</dbReference>
<evidence type="ECO:0000259" key="4">
    <source>
        <dbReference type="PROSITE" id="PS50893"/>
    </source>
</evidence>
<dbReference type="RefSeq" id="WP_260473011.1">
    <property type="nucleotide sequence ID" value="NZ_RSDW01000001.1"/>
</dbReference>
<dbReference type="Gene3D" id="3.40.50.300">
    <property type="entry name" value="P-loop containing nucleotide triphosphate hydrolases"/>
    <property type="match status" value="1"/>
</dbReference>
<organism evidence="5 6">
    <name type="scientific">Edaphobacter aggregans</name>
    <dbReference type="NCBI Taxonomy" id="570835"/>
    <lineage>
        <taxon>Bacteria</taxon>
        <taxon>Pseudomonadati</taxon>
        <taxon>Acidobacteriota</taxon>
        <taxon>Terriglobia</taxon>
        <taxon>Terriglobales</taxon>
        <taxon>Acidobacteriaceae</taxon>
        <taxon>Edaphobacter</taxon>
    </lineage>
</organism>
<dbReference type="PANTHER" id="PTHR42781:SF4">
    <property type="entry name" value="SPERMIDINE_PUTRESCINE IMPORT ATP-BINDING PROTEIN POTA"/>
    <property type="match status" value="1"/>
</dbReference>
<evidence type="ECO:0000313" key="6">
    <source>
        <dbReference type="Proteomes" id="UP000269669"/>
    </source>
</evidence>
<dbReference type="PROSITE" id="PS00211">
    <property type="entry name" value="ABC_TRANSPORTER_1"/>
    <property type="match status" value="1"/>
</dbReference>
<keyword evidence="6" id="KW-1185">Reference proteome</keyword>
<keyword evidence="2" id="KW-0547">Nucleotide-binding</keyword>
<feature type="domain" description="ABC transporter" evidence="4">
    <location>
        <begin position="6"/>
        <end position="247"/>
    </location>
</feature>
<dbReference type="SMART" id="SM00382">
    <property type="entry name" value="AAA"/>
    <property type="match status" value="1"/>
</dbReference>
<dbReference type="SUPFAM" id="SSF52540">
    <property type="entry name" value="P-loop containing nucleoside triphosphate hydrolases"/>
    <property type="match status" value="1"/>
</dbReference>
<evidence type="ECO:0000256" key="1">
    <source>
        <dbReference type="ARBA" id="ARBA00022448"/>
    </source>
</evidence>
<keyword evidence="3 5" id="KW-0067">ATP-binding</keyword>
<dbReference type="PROSITE" id="PS50893">
    <property type="entry name" value="ABC_TRANSPORTER_2"/>
    <property type="match status" value="1"/>
</dbReference>
<dbReference type="GO" id="GO:0005524">
    <property type="term" value="F:ATP binding"/>
    <property type="evidence" value="ECO:0007669"/>
    <property type="project" value="UniProtKB-KW"/>
</dbReference>
<dbReference type="InterPro" id="IPR017871">
    <property type="entry name" value="ABC_transporter-like_CS"/>
</dbReference>
<evidence type="ECO:0000256" key="2">
    <source>
        <dbReference type="ARBA" id="ARBA00022741"/>
    </source>
</evidence>
<reference evidence="5 6" key="1">
    <citation type="submission" date="2018-12" db="EMBL/GenBank/DDBJ databases">
        <title>Sequencing of bacterial isolates from soil warming experiment in Harvard Forest, Massachusetts, USA.</title>
        <authorList>
            <person name="Deangelis K."/>
        </authorList>
    </citation>
    <scope>NUCLEOTIDE SEQUENCE [LARGE SCALE GENOMIC DNA]</scope>
    <source>
        <strain evidence="5 6">EB153</strain>
    </source>
</reference>
<dbReference type="GO" id="GO:0016887">
    <property type="term" value="F:ATP hydrolysis activity"/>
    <property type="evidence" value="ECO:0007669"/>
    <property type="project" value="InterPro"/>
</dbReference>
<dbReference type="PANTHER" id="PTHR42781">
    <property type="entry name" value="SPERMIDINE/PUTRESCINE IMPORT ATP-BINDING PROTEIN POTA"/>
    <property type="match status" value="1"/>
</dbReference>
<evidence type="ECO:0000313" key="5">
    <source>
        <dbReference type="EMBL" id="RSL18789.1"/>
    </source>
</evidence>
<dbReference type="InterPro" id="IPR003439">
    <property type="entry name" value="ABC_transporter-like_ATP-bd"/>
</dbReference>
<name>A0A428MPJ2_9BACT</name>
<evidence type="ECO:0000256" key="3">
    <source>
        <dbReference type="ARBA" id="ARBA00022840"/>
    </source>
</evidence>
<gene>
    <name evidence="5" type="ORF">EDE15_4391</name>
</gene>